<name>A0A6I2UGZ0_9FIRM</name>
<dbReference type="EMBL" id="VUNR01000047">
    <property type="protein sequence ID" value="MSU10037.1"/>
    <property type="molecule type" value="Genomic_DNA"/>
</dbReference>
<reference evidence="1 2" key="1">
    <citation type="submission" date="2019-08" db="EMBL/GenBank/DDBJ databases">
        <title>In-depth cultivation of the pig gut microbiome towards novel bacterial diversity and tailored functional studies.</title>
        <authorList>
            <person name="Wylensek D."/>
            <person name="Hitch T.C.A."/>
            <person name="Clavel T."/>
        </authorList>
    </citation>
    <scope>NUCLEOTIDE SEQUENCE [LARGE SCALE GENOMIC DNA]</scope>
    <source>
        <strain evidence="1 2">WCA-693-APC-5D-A</strain>
    </source>
</reference>
<proteinExistence type="predicted"/>
<evidence type="ECO:0000313" key="2">
    <source>
        <dbReference type="Proteomes" id="UP000433181"/>
    </source>
</evidence>
<accession>A0A6I2UGZ0</accession>
<keyword evidence="2" id="KW-1185">Reference proteome</keyword>
<dbReference type="GeneID" id="96780005"/>
<sequence length="84" mass="9418">MQTYGREKIIKAIEVLKQQKGIKNPAGFLRRALEEGYQLSVGRQLSAAKAASMTTGLPDDVVMDFNTGKTYRIEPHKPIWELAL</sequence>
<evidence type="ECO:0000313" key="1">
    <source>
        <dbReference type="EMBL" id="MSU10037.1"/>
    </source>
</evidence>
<comment type="caution">
    <text evidence="1">The sequence shown here is derived from an EMBL/GenBank/DDBJ whole genome shotgun (WGS) entry which is preliminary data.</text>
</comment>
<protein>
    <submittedName>
        <fullName evidence="1">Uncharacterized protein</fullName>
    </submittedName>
</protein>
<dbReference type="Proteomes" id="UP000433181">
    <property type="component" value="Unassembled WGS sequence"/>
</dbReference>
<dbReference type="RefSeq" id="WP_154408202.1">
    <property type="nucleotide sequence ID" value="NZ_VUNR01000047.1"/>
</dbReference>
<gene>
    <name evidence="1" type="ORF">FYJ84_13815</name>
</gene>
<organism evidence="1 2">
    <name type="scientific">Anaerovibrio slackiae</name>
    <dbReference type="NCBI Taxonomy" id="2652309"/>
    <lineage>
        <taxon>Bacteria</taxon>
        <taxon>Bacillati</taxon>
        <taxon>Bacillota</taxon>
        <taxon>Negativicutes</taxon>
        <taxon>Selenomonadales</taxon>
        <taxon>Selenomonadaceae</taxon>
        <taxon>Anaerovibrio</taxon>
    </lineage>
</organism>
<dbReference type="AlphaFoldDB" id="A0A6I2UGZ0"/>